<proteinExistence type="predicted"/>
<dbReference type="EMBL" id="GDHC01003100">
    <property type="protein sequence ID" value="JAQ15529.1"/>
    <property type="molecule type" value="Transcribed_RNA"/>
</dbReference>
<dbReference type="GO" id="GO:0016301">
    <property type="term" value="F:kinase activity"/>
    <property type="evidence" value="ECO:0007669"/>
    <property type="project" value="UniProtKB-KW"/>
</dbReference>
<reference evidence="3" key="2">
    <citation type="submission" date="2014-07" db="EMBL/GenBank/DDBJ databases">
        <authorList>
            <person name="Hull J."/>
        </authorList>
    </citation>
    <scope>NUCLEOTIDE SEQUENCE</scope>
</reference>
<dbReference type="EMBL" id="GBHO01043301">
    <property type="protein sequence ID" value="JAG00303.1"/>
    <property type="molecule type" value="Transcribed_RNA"/>
</dbReference>
<feature type="region of interest" description="Disordered" evidence="2">
    <location>
        <begin position="103"/>
        <end position="130"/>
    </location>
</feature>
<evidence type="ECO:0000256" key="1">
    <source>
        <dbReference type="SAM" id="Coils"/>
    </source>
</evidence>
<keyword evidence="3" id="KW-0418">Kinase</keyword>
<reference evidence="3" key="1">
    <citation type="journal article" date="2014" name="PLoS ONE">
        <title>Transcriptome-Based Identification of ABC Transporters in the Western Tarnished Plant Bug Lygus hesperus.</title>
        <authorList>
            <person name="Hull J.J."/>
            <person name="Chaney K."/>
            <person name="Geib S.M."/>
            <person name="Fabrick J.A."/>
            <person name="Brent C.S."/>
            <person name="Walsh D."/>
            <person name="Lavine L.C."/>
        </authorList>
    </citation>
    <scope>NUCLEOTIDE SEQUENCE</scope>
</reference>
<feature type="coiled-coil region" evidence="1">
    <location>
        <begin position="43"/>
        <end position="77"/>
    </location>
</feature>
<sequence>MTQPPAYVTSEVTRNRRRTQDSSDEAGAVDLDTANSTAVSYELERLRRRQRRLERDIERLQGSLRRTEEHHEHEREAFEHEIEAMVAIMRSIMEEIVSADTVDTATSLDGDTDPHSTAEQSDPVDVDVDV</sequence>
<organism evidence="3">
    <name type="scientific">Lygus hesperus</name>
    <name type="common">Western plant bug</name>
    <dbReference type="NCBI Taxonomy" id="30085"/>
    <lineage>
        <taxon>Eukaryota</taxon>
        <taxon>Metazoa</taxon>
        <taxon>Ecdysozoa</taxon>
        <taxon>Arthropoda</taxon>
        <taxon>Hexapoda</taxon>
        <taxon>Insecta</taxon>
        <taxon>Pterygota</taxon>
        <taxon>Neoptera</taxon>
        <taxon>Paraneoptera</taxon>
        <taxon>Hemiptera</taxon>
        <taxon>Heteroptera</taxon>
        <taxon>Panheteroptera</taxon>
        <taxon>Cimicomorpha</taxon>
        <taxon>Miridae</taxon>
        <taxon>Mirini</taxon>
        <taxon>Lygus</taxon>
    </lineage>
</organism>
<gene>
    <name evidence="3" type="primary">BEGAIN_1</name>
    <name evidence="4" type="synonym">BEGAIN_0</name>
    <name evidence="4" type="ORF">CM83_3705</name>
    <name evidence="3" type="ORF">CM83_3712</name>
    <name evidence="5" type="ORF">g.13554</name>
    <name evidence="6" type="ORF">g.13564</name>
</gene>
<keyword evidence="3" id="KW-0808">Transferase</keyword>
<feature type="non-terminal residue" evidence="3">
    <location>
        <position position="130"/>
    </location>
</feature>
<keyword evidence="1" id="KW-0175">Coiled coil</keyword>
<accession>A0A0A9W1G1</accession>
<reference evidence="5" key="3">
    <citation type="journal article" date="2016" name="Gigascience">
        <title>De novo construction of an expanded transcriptome assembly for the western tarnished plant bug, Lygus hesperus.</title>
        <authorList>
            <person name="Tassone E.E."/>
            <person name="Geib S.M."/>
            <person name="Hall B."/>
            <person name="Fabrick J.A."/>
            <person name="Brent C.S."/>
            <person name="Hull J.J."/>
        </authorList>
    </citation>
    <scope>NUCLEOTIDE SEQUENCE</scope>
</reference>
<name>A0A0A9W1G1_LYGHE</name>
<evidence type="ECO:0000313" key="6">
    <source>
        <dbReference type="EMBL" id="JAQ16382.1"/>
    </source>
</evidence>
<evidence type="ECO:0000256" key="2">
    <source>
        <dbReference type="SAM" id="MobiDB-lite"/>
    </source>
</evidence>
<dbReference type="EMBL" id="GBHO01007872">
    <property type="protein sequence ID" value="JAG35732.1"/>
    <property type="molecule type" value="Transcribed_RNA"/>
</dbReference>
<protein>
    <submittedName>
        <fullName evidence="3">Brain-enriched guanylate kinase-associated protein</fullName>
    </submittedName>
</protein>
<feature type="compositionally biased region" description="Polar residues" evidence="2">
    <location>
        <begin position="103"/>
        <end position="120"/>
    </location>
</feature>
<evidence type="ECO:0000313" key="5">
    <source>
        <dbReference type="EMBL" id="JAQ15529.1"/>
    </source>
</evidence>
<dbReference type="AlphaFoldDB" id="A0A0A9W1G1"/>
<feature type="region of interest" description="Disordered" evidence="2">
    <location>
        <begin position="1"/>
        <end position="30"/>
    </location>
</feature>
<dbReference type="EMBL" id="GDHC01002247">
    <property type="protein sequence ID" value="JAQ16382.1"/>
    <property type="molecule type" value="Transcribed_RNA"/>
</dbReference>
<evidence type="ECO:0000313" key="3">
    <source>
        <dbReference type="EMBL" id="JAG00303.1"/>
    </source>
</evidence>
<evidence type="ECO:0000313" key="4">
    <source>
        <dbReference type="EMBL" id="JAG35732.1"/>
    </source>
</evidence>